<dbReference type="Proteomes" id="UP001304419">
    <property type="component" value="Chromosome 2"/>
</dbReference>
<dbReference type="AlphaFoldDB" id="A0A8I2KMT6"/>
<evidence type="ECO:0000313" key="5">
    <source>
        <dbReference type="Proteomes" id="UP001304419"/>
    </source>
</evidence>
<dbReference type="EMBL" id="CP137579">
    <property type="protein sequence ID" value="WOX31323.1"/>
    <property type="molecule type" value="Genomic_DNA"/>
</dbReference>
<accession>A0A8I2KMT6</accession>
<dbReference type="Proteomes" id="UP000646877">
    <property type="component" value="Unassembled WGS sequence"/>
</dbReference>
<gene>
    <name evidence="2" type="ORF">F9Y85_17585</name>
    <name evidence="3" type="ORF">R5H13_20510</name>
</gene>
<evidence type="ECO:0000313" key="2">
    <source>
        <dbReference type="EMBL" id="NLR23089.1"/>
    </source>
</evidence>
<feature type="transmembrane region" description="Helical" evidence="1">
    <location>
        <begin position="31"/>
        <end position="48"/>
    </location>
</feature>
<sequence>MIFAILAVFAGGAIAVQASMNAQLGGLLKSPILAAGVAFTVSAFYAFIAFRVSDNVLPATSELKAVPWYLWCLGGVLSATGVGLCYFLIPKMGIGNLMAYYLCGQMVVAMVIGQLGLFGVPYTPINLQKVVGVIAVLTGIVLINVNRSG</sequence>
<feature type="transmembrane region" description="Helical" evidence="1">
    <location>
        <begin position="68"/>
        <end position="89"/>
    </location>
</feature>
<dbReference type="GO" id="GO:0005886">
    <property type="term" value="C:plasma membrane"/>
    <property type="evidence" value="ECO:0007669"/>
    <property type="project" value="TreeGrafter"/>
</dbReference>
<feature type="transmembrane region" description="Helical" evidence="1">
    <location>
        <begin position="95"/>
        <end position="118"/>
    </location>
</feature>
<keyword evidence="1" id="KW-1133">Transmembrane helix</keyword>
<dbReference type="PANTHER" id="PTHR34821">
    <property type="entry name" value="INNER MEMBRANE PROTEIN YDCZ"/>
    <property type="match status" value="1"/>
</dbReference>
<proteinExistence type="predicted"/>
<dbReference type="EMBL" id="WEIA01000012">
    <property type="protein sequence ID" value="NLR23089.1"/>
    <property type="molecule type" value="Genomic_DNA"/>
</dbReference>
<reference evidence="3 5" key="2">
    <citation type="submission" date="2023-10" db="EMBL/GenBank/DDBJ databases">
        <title>To unveil natural product biosynthetic capacity in Pseudoalteromonas.</title>
        <authorList>
            <person name="Wang J."/>
        </authorList>
    </citation>
    <scope>NUCLEOTIDE SEQUENCE [LARGE SCALE GENOMIC DNA]</scope>
    <source>
        <strain evidence="3 5">DSM 15914</strain>
    </source>
</reference>
<organism evidence="2 4">
    <name type="scientific">Pseudoalteromonas maricaloris</name>
    <dbReference type="NCBI Taxonomy" id="184924"/>
    <lineage>
        <taxon>Bacteria</taxon>
        <taxon>Pseudomonadati</taxon>
        <taxon>Pseudomonadota</taxon>
        <taxon>Gammaproteobacteria</taxon>
        <taxon>Alteromonadales</taxon>
        <taxon>Pseudoalteromonadaceae</taxon>
        <taxon>Pseudoalteromonas</taxon>
    </lineage>
</organism>
<dbReference type="RefSeq" id="WP_017216748.1">
    <property type="nucleotide sequence ID" value="NZ_CBCSDF010000001.1"/>
</dbReference>
<keyword evidence="1" id="KW-0472">Membrane</keyword>
<dbReference type="InterPro" id="IPR006750">
    <property type="entry name" value="YdcZ"/>
</dbReference>
<dbReference type="GeneID" id="98338042"/>
<keyword evidence="5" id="KW-1185">Reference proteome</keyword>
<dbReference type="Pfam" id="PF04657">
    <property type="entry name" value="DMT_YdcZ"/>
    <property type="match status" value="1"/>
</dbReference>
<reference evidence="2" key="1">
    <citation type="submission" date="2019-10" db="EMBL/GenBank/DDBJ databases">
        <authorList>
            <person name="Paulsen S."/>
        </authorList>
    </citation>
    <scope>NUCLEOTIDE SEQUENCE</scope>
    <source>
        <strain evidence="2">LMG 19692</strain>
    </source>
</reference>
<protein>
    <submittedName>
        <fullName evidence="2">DMT family transporter</fullName>
    </submittedName>
</protein>
<evidence type="ECO:0000256" key="1">
    <source>
        <dbReference type="SAM" id="Phobius"/>
    </source>
</evidence>
<dbReference type="PANTHER" id="PTHR34821:SF2">
    <property type="entry name" value="INNER MEMBRANE PROTEIN YDCZ"/>
    <property type="match status" value="1"/>
</dbReference>
<name>A0A8I2KMT6_9GAMM</name>
<keyword evidence="1" id="KW-0812">Transmembrane</keyword>
<evidence type="ECO:0000313" key="4">
    <source>
        <dbReference type="Proteomes" id="UP000646877"/>
    </source>
</evidence>
<evidence type="ECO:0000313" key="3">
    <source>
        <dbReference type="EMBL" id="WOX31323.1"/>
    </source>
</evidence>
<feature type="transmembrane region" description="Helical" evidence="1">
    <location>
        <begin position="130"/>
        <end position="146"/>
    </location>
</feature>